<sequence length="162" mass="18972">MMLRELQPDDFIVSKTDTKGRITYVNRIFMDLAEYKEEELLGKPHNIVRHPKMPRAVFKLLWDRIQNKQEIFAFVINKTKNNNEYWVFANVTASLDQYGNIIGYYSVRRKPNPKALQIIEPLYAKMLEAEKRGGIDAGMKVLQDALKEEGVDYDEFVITIQK</sequence>
<protein>
    <submittedName>
        <fullName evidence="2">Signal transduction protein CetB, mediates an energy taxis response</fullName>
    </submittedName>
</protein>
<evidence type="ECO:0000313" key="2">
    <source>
        <dbReference type="EMBL" id="SFV49853.1"/>
    </source>
</evidence>
<dbReference type="NCBIfam" id="TIGR00229">
    <property type="entry name" value="sensory_box"/>
    <property type="match status" value="1"/>
</dbReference>
<dbReference type="EMBL" id="FPHB01000006">
    <property type="protein sequence ID" value="SFV49853.1"/>
    <property type="molecule type" value="Genomic_DNA"/>
</dbReference>
<reference evidence="2" key="1">
    <citation type="submission" date="2016-10" db="EMBL/GenBank/DDBJ databases">
        <authorList>
            <person name="de Groot N.N."/>
        </authorList>
    </citation>
    <scope>NUCLEOTIDE SEQUENCE</scope>
</reference>
<dbReference type="AlphaFoldDB" id="A0A1W1B8K0"/>
<dbReference type="Pfam" id="PF00989">
    <property type="entry name" value="PAS"/>
    <property type="match status" value="1"/>
</dbReference>
<dbReference type="InterPro" id="IPR013767">
    <property type="entry name" value="PAS_fold"/>
</dbReference>
<dbReference type="InterPro" id="IPR035965">
    <property type="entry name" value="PAS-like_dom_sf"/>
</dbReference>
<proteinExistence type="predicted"/>
<dbReference type="Gene3D" id="3.30.450.20">
    <property type="entry name" value="PAS domain"/>
    <property type="match status" value="1"/>
</dbReference>
<dbReference type="CDD" id="cd00130">
    <property type="entry name" value="PAS"/>
    <property type="match status" value="1"/>
</dbReference>
<gene>
    <name evidence="2" type="ORF">MNB_SM-7-1462</name>
</gene>
<feature type="domain" description="PAS" evidence="1">
    <location>
        <begin position="17"/>
        <end position="68"/>
    </location>
</feature>
<dbReference type="InterPro" id="IPR000014">
    <property type="entry name" value="PAS"/>
</dbReference>
<name>A0A1W1B8K0_9ZZZZ</name>
<dbReference type="SUPFAM" id="SSF55785">
    <property type="entry name" value="PYP-like sensor domain (PAS domain)"/>
    <property type="match status" value="1"/>
</dbReference>
<evidence type="ECO:0000259" key="1">
    <source>
        <dbReference type="PROSITE" id="PS50112"/>
    </source>
</evidence>
<accession>A0A1W1B8K0</accession>
<dbReference type="GO" id="GO:0006355">
    <property type="term" value="P:regulation of DNA-templated transcription"/>
    <property type="evidence" value="ECO:0007669"/>
    <property type="project" value="InterPro"/>
</dbReference>
<dbReference type="PROSITE" id="PS50112">
    <property type="entry name" value="PAS"/>
    <property type="match status" value="1"/>
</dbReference>
<organism evidence="2">
    <name type="scientific">hydrothermal vent metagenome</name>
    <dbReference type="NCBI Taxonomy" id="652676"/>
    <lineage>
        <taxon>unclassified sequences</taxon>
        <taxon>metagenomes</taxon>
        <taxon>ecological metagenomes</taxon>
    </lineage>
</organism>